<evidence type="ECO:0000256" key="4">
    <source>
        <dbReference type="ARBA" id="ARBA00022692"/>
    </source>
</evidence>
<dbReference type="Proteomes" id="UP000031518">
    <property type="component" value="Unassembled WGS sequence"/>
</dbReference>
<proteinExistence type="predicted"/>
<dbReference type="EMBL" id="CBXV010000008">
    <property type="protein sequence ID" value="CDM67036.1"/>
    <property type="molecule type" value="Genomic_DNA"/>
</dbReference>
<feature type="domain" description="TonB-dependent transporter Oar-like beta-barrel" evidence="9">
    <location>
        <begin position="264"/>
        <end position="1281"/>
    </location>
</feature>
<evidence type="ECO:0000256" key="7">
    <source>
        <dbReference type="ARBA" id="ARBA00023237"/>
    </source>
</evidence>
<dbReference type="STRING" id="454194.PYK22_03085"/>
<comment type="subcellular location">
    <subcellularLocation>
        <location evidence="1">Cell outer membrane</location>
        <topology evidence="1">Multi-pass membrane protein</topology>
    </subcellularLocation>
</comment>
<dbReference type="InterPro" id="IPR008969">
    <property type="entry name" value="CarboxyPept-like_regulatory"/>
</dbReference>
<keyword evidence="3" id="KW-1134">Transmembrane beta strand</keyword>
<dbReference type="PANTHER" id="PTHR30069:SF29">
    <property type="entry name" value="HEMOGLOBIN AND HEMOGLOBIN-HAPTOGLOBIN-BINDING PROTEIN 1-RELATED"/>
    <property type="match status" value="1"/>
</dbReference>
<keyword evidence="2" id="KW-0813">Transport</keyword>
<gene>
    <name evidence="10" type="ORF">PYK22_03085</name>
</gene>
<evidence type="ECO:0000256" key="8">
    <source>
        <dbReference type="SAM" id="Phobius"/>
    </source>
</evidence>
<keyword evidence="10" id="KW-0645">Protease</keyword>
<dbReference type="InterPro" id="IPR039426">
    <property type="entry name" value="TonB-dep_rcpt-like"/>
</dbReference>
<evidence type="ECO:0000313" key="10">
    <source>
        <dbReference type="EMBL" id="CDM67036.1"/>
    </source>
</evidence>
<evidence type="ECO:0000256" key="1">
    <source>
        <dbReference type="ARBA" id="ARBA00004571"/>
    </source>
</evidence>
<keyword evidence="7" id="KW-0998">Cell outer membrane</keyword>
<accession>A0A0B6X131</accession>
<keyword evidence="5" id="KW-0732">Signal</keyword>
<evidence type="ECO:0000256" key="5">
    <source>
        <dbReference type="ARBA" id="ARBA00022729"/>
    </source>
</evidence>
<dbReference type="GO" id="GO:0015344">
    <property type="term" value="F:siderophore uptake transmembrane transporter activity"/>
    <property type="evidence" value="ECO:0007669"/>
    <property type="project" value="TreeGrafter"/>
</dbReference>
<evidence type="ECO:0000313" key="11">
    <source>
        <dbReference type="Proteomes" id="UP000031518"/>
    </source>
</evidence>
<dbReference type="SUPFAM" id="SSF56935">
    <property type="entry name" value="Porins"/>
    <property type="match status" value="1"/>
</dbReference>
<dbReference type="InterPro" id="IPR057601">
    <property type="entry name" value="Oar-like_b-barrel"/>
</dbReference>
<evidence type="ECO:0000256" key="6">
    <source>
        <dbReference type="ARBA" id="ARBA00023136"/>
    </source>
</evidence>
<reference evidence="10 11" key="2">
    <citation type="submission" date="2015-01" db="EMBL/GenBank/DDBJ databases">
        <title>Complete genome sequence of Pyrinomonas methylaliphatogenes type strain K22T.</title>
        <authorList>
            <person name="Lee K.C.Y."/>
            <person name="Power J.F."/>
            <person name="Dunfield P.F."/>
            <person name="Morgan X.C."/>
            <person name="Huttenhower C."/>
            <person name="Stott M.B."/>
        </authorList>
    </citation>
    <scope>NUCLEOTIDE SEQUENCE [LARGE SCALE GENOMIC DNA]</scope>
    <source>
        <strain evidence="10 11">K22</strain>
    </source>
</reference>
<evidence type="ECO:0000256" key="3">
    <source>
        <dbReference type="ARBA" id="ARBA00022452"/>
    </source>
</evidence>
<dbReference type="Pfam" id="PF13620">
    <property type="entry name" value="CarboxypepD_reg"/>
    <property type="match status" value="1"/>
</dbReference>
<name>A0A0B6X131_9BACT</name>
<dbReference type="Gene3D" id="2.40.170.20">
    <property type="entry name" value="TonB-dependent receptor, beta-barrel domain"/>
    <property type="match status" value="1"/>
</dbReference>
<reference evidence="10 11" key="1">
    <citation type="submission" date="2013-12" db="EMBL/GenBank/DDBJ databases">
        <authorList>
            <person name="Stott M."/>
        </authorList>
    </citation>
    <scope>NUCLEOTIDE SEQUENCE [LARGE SCALE GENOMIC DNA]</scope>
    <source>
        <strain evidence="10 11">K22</strain>
    </source>
</reference>
<dbReference type="GO" id="GO:0004180">
    <property type="term" value="F:carboxypeptidase activity"/>
    <property type="evidence" value="ECO:0007669"/>
    <property type="project" value="UniProtKB-KW"/>
</dbReference>
<dbReference type="InterPro" id="IPR036942">
    <property type="entry name" value="Beta-barrel_TonB_sf"/>
</dbReference>
<dbReference type="GO" id="GO:0044718">
    <property type="term" value="P:siderophore transmembrane transport"/>
    <property type="evidence" value="ECO:0007669"/>
    <property type="project" value="TreeGrafter"/>
</dbReference>
<keyword evidence="8" id="KW-1133">Transmembrane helix</keyword>
<keyword evidence="10" id="KW-0378">Hydrolase</keyword>
<evidence type="ECO:0000256" key="2">
    <source>
        <dbReference type="ARBA" id="ARBA00022448"/>
    </source>
</evidence>
<organism evidence="10 11">
    <name type="scientific">Pyrinomonas methylaliphatogenes</name>
    <dbReference type="NCBI Taxonomy" id="454194"/>
    <lineage>
        <taxon>Bacteria</taxon>
        <taxon>Pseudomonadati</taxon>
        <taxon>Acidobacteriota</taxon>
        <taxon>Blastocatellia</taxon>
        <taxon>Blastocatellales</taxon>
        <taxon>Pyrinomonadaceae</taxon>
        <taxon>Pyrinomonas</taxon>
    </lineage>
</organism>
<dbReference type="SUPFAM" id="SSF49464">
    <property type="entry name" value="Carboxypeptidase regulatory domain-like"/>
    <property type="match status" value="1"/>
</dbReference>
<dbReference type="PANTHER" id="PTHR30069">
    <property type="entry name" value="TONB-DEPENDENT OUTER MEMBRANE RECEPTOR"/>
    <property type="match status" value="1"/>
</dbReference>
<dbReference type="Pfam" id="PF25183">
    <property type="entry name" value="OMP_b-brl_4"/>
    <property type="match status" value="1"/>
</dbReference>
<keyword evidence="4 8" id="KW-0812">Transmembrane</keyword>
<dbReference type="Gene3D" id="2.60.40.1120">
    <property type="entry name" value="Carboxypeptidase-like, regulatory domain"/>
    <property type="match status" value="1"/>
</dbReference>
<sequence length="1289" mass="141602">MKSKYLGGGIPSAFIAVAVPRGGMLGRRIIFLAMLALMLGGPLGLAQLRIVGSISGTVEDPTGAVVPNAKVVLKDTHTGLTKETTSSEQGTFLFPDLSSGVYEVTVTAPGFQAAVVSNIVVSTSQTTDVRIRLEVGQMTGTVEVVSGSSPMLETTSQLVTSTIPKETITRLPLANRSNVLALARLAPGAAPATGGSTRYNNLAGGALNVTVDGINNASNGFKSGGTVFFMTVPIRPGAVEEVSVETGGLGADSGAQSGTNIKFVTRRGGEEYHGSLFYEPQSERFNANTWARNAQGLPRTWFRRHDYGGNLGGPLIPFGSWKKKMFFFVNYERRLQPMRVTTTFTVPTPEAQRGIYTYIVSGTTNQIRTVNVLDLAAAKGLPTRLDRVTQAILALNNEATKYAAKIPDNDLNNDTYTWDEENNLYQYFPTARFDYHITPGEQFTFTWNYYHSWQPGQRRLPVPGLNRVNPFRLGYYIWSMALQSTLSPQTFNEFRYGVQHSGDSNTRAEYGPYYQFDGKPLRIGTLLPFNVTVPFIDQQNVTGRHYITTIYDTLTLNRGEHTITLGGSFRKTVWNDTAEVFPIPTYTLGTPAGDPLQAATAFTTATIPGINPTELGNPLNLYNLLVGRVAAANFTRVVNPDTFKYDGFINYTWTNSLMGGVYAQDRWRVTRNLTLNYGLRWEIQGPMKDGKGITAVPDMASVLSGGPPLLYVGRAPYKTDWRNFAPNLGLAWNPPKRSGLLGKLLGEEKTVIRAYYGISYYDEGTQFFAANLGPNVGKFINAIPLIPGQPGQTNLPAFYTLSDLVASPLTVNSFAFTTTDYKKVINQADQTFARTINAFDPTLRAPYTINWNLGIQRELRKNSVLEVRYVGNTSKLAWRTSNLNEVDIFNNGFLQEFKNAQRNLAINQAAGVNSFQYRGLPGQVPLPIFDAAFGARGGVPAIAAGSGYQNPTFITQLQTGAAGALATTLATNSNYVCRMFGSSFSPCLRIDPRYNAPGPYPINFFLLNPYVAGRLGYVDDTGWHSYNGLQVQLRQRFQRGLTWTTNYTWSKSLTNLAVDNQNQSLDFTTLRNIKLDKRVSPFDIRHVIQSFGTYDLPIGRGRWLSINNRFLNALIGGWTLGAIFVFQTGAPIQLTGGFQTVNNTNNPAASGVQLAPGVTLEQLQKMFDAQLQRVNRVGITDLQRLAVDPSLIGPDGRANPQFLLPNTTPGEFGQLIFLRDRNTFQLDASLTKEFGLTEKTRLELFVSASNVLNHPRWGFPDANVFSTTFGIVGAPTGNRTINLRATLSF</sequence>
<protein>
    <submittedName>
        <fullName evidence="10">Carboxypeptidase regulatory-like domain</fullName>
    </submittedName>
</protein>
<keyword evidence="11" id="KW-1185">Reference proteome</keyword>
<keyword evidence="6 8" id="KW-0472">Membrane</keyword>
<feature type="transmembrane region" description="Helical" evidence="8">
    <location>
        <begin position="29"/>
        <end position="48"/>
    </location>
</feature>
<evidence type="ECO:0000259" key="9">
    <source>
        <dbReference type="Pfam" id="PF25183"/>
    </source>
</evidence>
<keyword evidence="10" id="KW-0121">Carboxypeptidase</keyword>
<dbReference type="GO" id="GO:0009279">
    <property type="term" value="C:cell outer membrane"/>
    <property type="evidence" value="ECO:0007669"/>
    <property type="project" value="UniProtKB-SubCell"/>
</dbReference>